<evidence type="ECO:0000313" key="2">
    <source>
        <dbReference type="Proteomes" id="UP000317990"/>
    </source>
</evidence>
<sequence>MAQAAAPDPGALLDALDGLLLLGELLDQPPLAQAVRLLDALARGDRQTARRAWGGWFRPVQQAGGDWPAQLWALLECQPSSGSQVALAAPVPPEDLLHQLDEELLLWRQLALLPQWGEKLHCRPPQPLDPAADPAVPMAAAELWRHWHEQGAGPLSRHQAFVWDGSALRPVAGQRWRSIDSLQGLEEQWRRLCTNVEALLARRPALDVLLHGARGTGKSSLIKALLPAYGRRGLRLVQLPMPALETLPELLTHLSTAPQSFVLFIDDLGFEADDTRFKLIKAVLEGGLVQRPDNIVLAATSNRRHLVPRSSRERPGPELDDLTAWDGEQEKLSFADRFGLVIRFAPYGQAEYLTVVSHLAHQAGLAMETPELRRFALQWALHGNGFSGRTARHCVDHLTAGAPLQSGRAATGS</sequence>
<dbReference type="PANTHER" id="PTHR42935">
    <property type="entry name" value="SLR0930 PROTEIN"/>
    <property type="match status" value="1"/>
</dbReference>
<dbReference type="InterPro" id="IPR008533">
    <property type="entry name" value="DUF815"/>
</dbReference>
<comment type="caution">
    <text evidence="1">The sequence shown here is derived from an EMBL/GenBank/DDBJ whole genome shotgun (WGS) entry which is preliminary data.</text>
</comment>
<proteinExistence type="predicted"/>
<reference evidence="1 2" key="1">
    <citation type="journal article" date="2019" name="mSystems">
        <title>Life at home and on the roam: Genomic adaptions reflect the dual lifestyle of an intracellular, facultative symbiont.</title>
        <authorList>
            <person name="Burgsdorf I."/>
        </authorList>
    </citation>
    <scope>NUCLEOTIDE SEQUENCE [LARGE SCALE GENOMIC DNA]</scope>
    <source>
        <strain evidence="1">277cV</strain>
    </source>
</reference>
<dbReference type="Pfam" id="PF05673">
    <property type="entry name" value="DUF815"/>
    <property type="match status" value="1"/>
</dbReference>
<dbReference type="SUPFAM" id="SSF52540">
    <property type="entry name" value="P-loop containing nucleoside triphosphate hydrolases"/>
    <property type="match status" value="1"/>
</dbReference>
<organism evidence="1 2">
    <name type="scientific">Aphanocapsa feldmannii 277cV</name>
    <dbReference type="NCBI Taxonomy" id="2507553"/>
    <lineage>
        <taxon>Bacteria</taxon>
        <taxon>Bacillati</taxon>
        <taxon>Cyanobacteriota</taxon>
        <taxon>Cyanophyceae</taxon>
        <taxon>Oscillatoriophycideae</taxon>
        <taxon>Chroococcales</taxon>
        <taxon>Microcystaceae</taxon>
        <taxon>Aphanocapsa</taxon>
    </lineage>
</organism>
<dbReference type="CDD" id="cd00009">
    <property type="entry name" value="AAA"/>
    <property type="match status" value="1"/>
</dbReference>
<dbReference type="AlphaFoldDB" id="A0A524RNN7"/>
<dbReference type="Proteomes" id="UP000317990">
    <property type="component" value="Unassembled WGS sequence"/>
</dbReference>
<gene>
    <name evidence="1" type="ORF">ERJ67_06940</name>
</gene>
<evidence type="ECO:0000313" key="1">
    <source>
        <dbReference type="EMBL" id="TGG91894.1"/>
    </source>
</evidence>
<protein>
    <submittedName>
        <fullName evidence="1">DUF815 domain-containing protein</fullName>
    </submittedName>
</protein>
<dbReference type="Gene3D" id="3.40.50.300">
    <property type="entry name" value="P-loop containing nucleotide triphosphate hydrolases"/>
    <property type="match status" value="1"/>
</dbReference>
<dbReference type="EMBL" id="SRMO01000070">
    <property type="protein sequence ID" value="TGG91894.1"/>
    <property type="molecule type" value="Genomic_DNA"/>
</dbReference>
<dbReference type="PANTHER" id="PTHR42935:SF1">
    <property type="entry name" value="SLR0930 PROTEIN"/>
    <property type="match status" value="1"/>
</dbReference>
<name>A0A524RNN7_9CHRO</name>
<dbReference type="InterPro" id="IPR027417">
    <property type="entry name" value="P-loop_NTPase"/>
</dbReference>
<accession>A0A524RNN7</accession>